<comment type="caution">
    <text evidence="2">The sequence shown here is derived from an EMBL/GenBank/DDBJ whole genome shotgun (WGS) entry which is preliminary data.</text>
</comment>
<keyword evidence="1" id="KW-0812">Transmembrane</keyword>
<dbReference type="EMBL" id="JBIAQY010000026">
    <property type="protein sequence ID" value="MFF3574411.1"/>
    <property type="molecule type" value="Genomic_DNA"/>
</dbReference>
<name>A0ABW6SDK7_9NOCA</name>
<evidence type="ECO:0000313" key="3">
    <source>
        <dbReference type="Proteomes" id="UP001601992"/>
    </source>
</evidence>
<protein>
    <submittedName>
        <fullName evidence="2">Uncharacterized protein</fullName>
    </submittedName>
</protein>
<accession>A0ABW6SDK7</accession>
<feature type="transmembrane region" description="Helical" evidence="1">
    <location>
        <begin position="70"/>
        <end position="88"/>
    </location>
</feature>
<dbReference type="RefSeq" id="WP_387406830.1">
    <property type="nucleotide sequence ID" value="NZ_JBIAQY010000026.1"/>
</dbReference>
<feature type="transmembrane region" description="Helical" evidence="1">
    <location>
        <begin position="12"/>
        <end position="32"/>
    </location>
</feature>
<keyword evidence="1" id="KW-1133">Transmembrane helix</keyword>
<evidence type="ECO:0000256" key="1">
    <source>
        <dbReference type="SAM" id="Phobius"/>
    </source>
</evidence>
<reference evidence="2 3" key="1">
    <citation type="submission" date="2024-10" db="EMBL/GenBank/DDBJ databases">
        <title>The Natural Products Discovery Center: Release of the First 8490 Sequenced Strains for Exploring Actinobacteria Biosynthetic Diversity.</title>
        <authorList>
            <person name="Kalkreuter E."/>
            <person name="Kautsar S.A."/>
            <person name="Yang D."/>
            <person name="Bader C.D."/>
            <person name="Teijaro C.N."/>
            <person name="Fluegel L."/>
            <person name="Davis C.M."/>
            <person name="Simpson J.R."/>
            <person name="Lauterbach L."/>
            <person name="Steele A.D."/>
            <person name="Gui C."/>
            <person name="Meng S."/>
            <person name="Li G."/>
            <person name="Viehrig K."/>
            <person name="Ye F."/>
            <person name="Su P."/>
            <person name="Kiefer A.F."/>
            <person name="Nichols A."/>
            <person name="Cepeda A.J."/>
            <person name="Yan W."/>
            <person name="Fan B."/>
            <person name="Jiang Y."/>
            <person name="Adhikari A."/>
            <person name="Zheng C.-J."/>
            <person name="Schuster L."/>
            <person name="Cowan T.M."/>
            <person name="Smanski M.J."/>
            <person name="Chevrette M.G."/>
            <person name="De Carvalho L.P.S."/>
            <person name="Shen B."/>
        </authorList>
    </citation>
    <scope>NUCLEOTIDE SEQUENCE [LARGE SCALE GENOMIC DNA]</scope>
    <source>
        <strain evidence="2 3">NPDC002593</strain>
    </source>
</reference>
<keyword evidence="3" id="KW-1185">Reference proteome</keyword>
<organism evidence="2 3">
    <name type="scientific">Nocardia jiangxiensis</name>
    <dbReference type="NCBI Taxonomy" id="282685"/>
    <lineage>
        <taxon>Bacteria</taxon>
        <taxon>Bacillati</taxon>
        <taxon>Actinomycetota</taxon>
        <taxon>Actinomycetes</taxon>
        <taxon>Mycobacteriales</taxon>
        <taxon>Nocardiaceae</taxon>
        <taxon>Nocardia</taxon>
    </lineage>
</organism>
<evidence type="ECO:0000313" key="2">
    <source>
        <dbReference type="EMBL" id="MFF3574411.1"/>
    </source>
</evidence>
<dbReference type="Proteomes" id="UP001601992">
    <property type="component" value="Unassembled WGS sequence"/>
</dbReference>
<feature type="transmembrane region" description="Helical" evidence="1">
    <location>
        <begin position="38"/>
        <end position="58"/>
    </location>
</feature>
<sequence length="96" mass="10231">MLRRAPRTDVVRAGLLMWLGRLVVTGAVFSFADGIVHPYYTVALAPAIAGTAGIGGSLMWQRRNDIRCTVLLAGTTAVTTALAVVLLHRTPDWNAG</sequence>
<gene>
    <name evidence="2" type="ORF">ACFYXQ_42350</name>
</gene>
<keyword evidence="1" id="KW-0472">Membrane</keyword>
<proteinExistence type="predicted"/>